<proteinExistence type="predicted"/>
<accession>A0ABN2QBE2</accession>
<evidence type="ECO:0000313" key="2">
    <source>
        <dbReference type="Proteomes" id="UP001499933"/>
    </source>
</evidence>
<dbReference type="Proteomes" id="UP001499933">
    <property type="component" value="Unassembled WGS sequence"/>
</dbReference>
<gene>
    <name evidence="1" type="ORF">GCM10009776_08640</name>
</gene>
<comment type="caution">
    <text evidence="1">The sequence shown here is derived from an EMBL/GenBank/DDBJ whole genome shotgun (WGS) entry which is preliminary data.</text>
</comment>
<organism evidence="1 2">
    <name type="scientific">Microbacterium deminutum</name>
    <dbReference type="NCBI Taxonomy" id="344164"/>
    <lineage>
        <taxon>Bacteria</taxon>
        <taxon>Bacillati</taxon>
        <taxon>Actinomycetota</taxon>
        <taxon>Actinomycetes</taxon>
        <taxon>Micrococcales</taxon>
        <taxon>Microbacteriaceae</taxon>
        <taxon>Microbacterium</taxon>
    </lineage>
</organism>
<protein>
    <submittedName>
        <fullName evidence="1">Uncharacterized protein</fullName>
    </submittedName>
</protein>
<evidence type="ECO:0000313" key="1">
    <source>
        <dbReference type="EMBL" id="GAA1948866.1"/>
    </source>
</evidence>
<keyword evidence="2" id="KW-1185">Reference proteome</keyword>
<sequence length="55" mass="6046">MFDEDLGGRIEHPFPVRLGIRSHGIFLPPDCSPVRSFLRTAIADSNPTPTIVLSV</sequence>
<dbReference type="EMBL" id="BAAAOG010000001">
    <property type="protein sequence ID" value="GAA1948866.1"/>
    <property type="molecule type" value="Genomic_DNA"/>
</dbReference>
<name>A0ABN2QBE2_9MICO</name>
<reference evidence="1 2" key="1">
    <citation type="journal article" date="2019" name="Int. J. Syst. Evol. Microbiol.">
        <title>The Global Catalogue of Microorganisms (GCM) 10K type strain sequencing project: providing services to taxonomists for standard genome sequencing and annotation.</title>
        <authorList>
            <consortium name="The Broad Institute Genomics Platform"/>
            <consortium name="The Broad Institute Genome Sequencing Center for Infectious Disease"/>
            <person name="Wu L."/>
            <person name="Ma J."/>
        </authorList>
    </citation>
    <scope>NUCLEOTIDE SEQUENCE [LARGE SCALE GENOMIC DNA]</scope>
    <source>
        <strain evidence="1 2">JCM 14901</strain>
    </source>
</reference>